<feature type="domain" description="Secretin/TonB short N-terminal" evidence="13">
    <location>
        <begin position="68"/>
        <end position="119"/>
    </location>
</feature>
<dbReference type="STRING" id="1203610.HMPREF1536_02206"/>
<dbReference type="InterPro" id="IPR011662">
    <property type="entry name" value="Secretin/TonB_short_N"/>
</dbReference>
<proteinExistence type="inferred from homology"/>
<dbReference type="NCBIfam" id="TIGR04056">
    <property type="entry name" value="OMP_RagA_SusC"/>
    <property type="match status" value="1"/>
</dbReference>
<sequence>MKKTFRRSVQALLATRAGRLANLAGVLLVAGTLTLSANTYATEHMLSLNLKNATIREAIESIKSQSEFSFSLDVKDLNLDEKVSVSLANKSIDEVLAVLFNGRNVRYEINDRHIVITRAGKVGPESVMQQTKRITGRVMDANSEPVIGANVVVDGTAIGTVTDVDGNFTLDIPEGATLKISYIGYIEQSIPVGNKSVVSVILKEDSQALDEVVVVGFGTQKKLNLTGAVTAVTGEEMAKRPVTNTATMLQGQVPGLRVNQGLGTPGDESTSFRVRGQGTFSSAGSDPLVLINGVPGSISNLDPSVIESVSVLKDAASAAIYGARAANGVILVTTKQGAGVGDGKAHIAYHGNVGLYNPTRMYDLVTNSVEYMELYNLAQKNSGTGKAYTQEQIDAYRNGGGSEQYPNFDWLDYMFRTAVVQNHNLSIAGNSGKTTYNVALNFVNQPGTLRGFEYQKYNATVDLTSQITDFIKIGTYTSMMYGDRSQPRQGQDDVLLSTMSQAPTYMPWLPDDGSGVRRWTGSAYSHEDHNKNMPAIIASNTSKKFQNFDINAQLWVEVNLAKGLTWHTKGAVRLESNKSKEWGGSDEPVYDYHTGVKTGNLDKGSNGLTVEDQRRFYQNLYTYLKYDYTTPNTDHNFNIMAGYNQESEKYETLKAYRKEFAFDLPVIDAGSNANWSNGGKQEEWAIQSVFGRLNYNFKERYLFEANMRYDGTSRISSENRWGIFPSFSAGWRLTEEDFIKGLNLNWLNNAKLRASWGQLGNQNIGLYPYQAMIESVSNYPFDKKTETVGYQQKAYANRDIKWETTTITDIGVDLQVFNGLTMTFDWYKKTTSDILRSSQVSYLLGLSAPTVNNGEVENKGFEIAFNYNNMISDGVFKGLQYNAGVYFDRSRNKLTQFGAEEIDGYKLRREGLPYNEYYMLECIGVFATEDEVKNSPKQFNDNTLPGDLKYKDQNNDGVIDNDDRVPMSGRFPGFEYSVNAGVSWKGFDLSLLGQGVSGKKWYTTDWGMQPFRQGSAPTREYIEGMWTEENPYNAEHPRLYNDNLGGNKNTRANSYFLQNASYFRLKNLTFGYTLPKSVTDKVKMSRVRVYFSGDNLLTFTKYYGLDPERNDDGRAAQYPQNRICSFGLNVEF</sequence>
<keyword evidence="3 10" id="KW-1134">Transmembrane beta strand</keyword>
<comment type="similarity">
    <text evidence="10 11">Belongs to the TonB-dependent receptor family.</text>
</comment>
<evidence type="ECO:0000256" key="1">
    <source>
        <dbReference type="ARBA" id="ARBA00004571"/>
    </source>
</evidence>
<dbReference type="InterPro" id="IPR012910">
    <property type="entry name" value="Plug_dom"/>
</dbReference>
<dbReference type="InterPro" id="IPR023996">
    <property type="entry name" value="TonB-dep_OMP_SusC/RagA"/>
</dbReference>
<accession>A0A0F5JGB6</accession>
<evidence type="ECO:0000256" key="12">
    <source>
        <dbReference type="SAM" id="MobiDB-lite"/>
    </source>
</evidence>
<dbReference type="SUPFAM" id="SSF56935">
    <property type="entry name" value="Porins"/>
    <property type="match status" value="1"/>
</dbReference>
<keyword evidence="7 11" id="KW-0798">TonB box</keyword>
<dbReference type="Gene3D" id="2.170.130.10">
    <property type="entry name" value="TonB-dependent receptor, plug domain"/>
    <property type="match status" value="1"/>
</dbReference>
<dbReference type="InterPro" id="IPR037066">
    <property type="entry name" value="Plug_dom_sf"/>
</dbReference>
<keyword evidence="15" id="KW-1185">Reference proteome</keyword>
<dbReference type="Pfam" id="PF07715">
    <property type="entry name" value="Plug"/>
    <property type="match status" value="1"/>
</dbReference>
<keyword evidence="6" id="KW-0408">Iron</keyword>
<keyword evidence="9 10" id="KW-0998">Cell outer membrane</keyword>
<dbReference type="Pfam" id="PF00593">
    <property type="entry name" value="TonB_dep_Rec_b-barrel"/>
    <property type="match status" value="1"/>
</dbReference>
<evidence type="ECO:0000256" key="11">
    <source>
        <dbReference type="RuleBase" id="RU003357"/>
    </source>
</evidence>
<feature type="region of interest" description="Disordered" evidence="12">
    <location>
        <begin position="937"/>
        <end position="962"/>
    </location>
</feature>
<evidence type="ECO:0000313" key="15">
    <source>
        <dbReference type="Proteomes" id="UP000033035"/>
    </source>
</evidence>
<keyword evidence="5 10" id="KW-0812">Transmembrane</keyword>
<evidence type="ECO:0000256" key="4">
    <source>
        <dbReference type="ARBA" id="ARBA00022496"/>
    </source>
</evidence>
<evidence type="ECO:0000259" key="13">
    <source>
        <dbReference type="SMART" id="SM00965"/>
    </source>
</evidence>
<keyword evidence="4" id="KW-0406">Ion transport</keyword>
<dbReference type="RefSeq" id="WP_028728214.1">
    <property type="nucleotide sequence ID" value="NZ_AUAE01000028.1"/>
</dbReference>
<dbReference type="Gene3D" id="2.60.40.1120">
    <property type="entry name" value="Carboxypeptidase-like, regulatory domain"/>
    <property type="match status" value="1"/>
</dbReference>
<evidence type="ECO:0000256" key="2">
    <source>
        <dbReference type="ARBA" id="ARBA00022448"/>
    </source>
</evidence>
<evidence type="ECO:0000256" key="6">
    <source>
        <dbReference type="ARBA" id="ARBA00023004"/>
    </source>
</evidence>
<evidence type="ECO:0000256" key="9">
    <source>
        <dbReference type="ARBA" id="ARBA00023237"/>
    </source>
</evidence>
<dbReference type="Gene3D" id="2.40.170.20">
    <property type="entry name" value="TonB-dependent receptor, beta-barrel domain"/>
    <property type="match status" value="1"/>
</dbReference>
<dbReference type="SUPFAM" id="SSF49464">
    <property type="entry name" value="Carboxypeptidase regulatory domain-like"/>
    <property type="match status" value="1"/>
</dbReference>
<dbReference type="GO" id="GO:0009279">
    <property type="term" value="C:cell outer membrane"/>
    <property type="evidence" value="ECO:0007669"/>
    <property type="project" value="UniProtKB-SubCell"/>
</dbReference>
<comment type="caution">
    <text evidence="14">The sequence shown here is derived from an EMBL/GenBank/DDBJ whole genome shotgun (WGS) entry which is preliminary data.</text>
</comment>
<dbReference type="Pfam" id="PF13715">
    <property type="entry name" value="CarbopepD_reg_2"/>
    <property type="match status" value="1"/>
</dbReference>
<dbReference type="PROSITE" id="PS52016">
    <property type="entry name" value="TONB_DEPENDENT_REC_3"/>
    <property type="match status" value="1"/>
</dbReference>
<evidence type="ECO:0000313" key="14">
    <source>
        <dbReference type="EMBL" id="KKB56570.1"/>
    </source>
</evidence>
<comment type="subcellular location">
    <subcellularLocation>
        <location evidence="1 10">Cell outer membrane</location>
        <topology evidence="1 10">Multi-pass membrane protein</topology>
    </subcellularLocation>
</comment>
<name>A0A0F5JGB6_9BACT</name>
<reference evidence="14 15" key="1">
    <citation type="submission" date="2013-04" db="EMBL/GenBank/DDBJ databases">
        <title>The Genome Sequence of Parabacteroides gordonii DSM 23371.</title>
        <authorList>
            <consortium name="The Broad Institute Genomics Platform"/>
            <person name="Earl A."/>
            <person name="Ward D."/>
            <person name="Feldgarden M."/>
            <person name="Gevers D."/>
            <person name="Martens E."/>
            <person name="Sakamoto M."/>
            <person name="Benno Y."/>
            <person name="Suzuki N."/>
            <person name="Matsunaga N."/>
            <person name="Koshihara K."/>
            <person name="Seki M."/>
            <person name="Komiya H."/>
            <person name="Walker B."/>
            <person name="Young S."/>
            <person name="Zeng Q."/>
            <person name="Gargeya S."/>
            <person name="Fitzgerald M."/>
            <person name="Haas B."/>
            <person name="Abouelleil A."/>
            <person name="Allen A.W."/>
            <person name="Alvarado L."/>
            <person name="Arachchi H.M."/>
            <person name="Berlin A.M."/>
            <person name="Chapman S.B."/>
            <person name="Gainer-Dewar J."/>
            <person name="Goldberg J."/>
            <person name="Griggs A."/>
            <person name="Gujja S."/>
            <person name="Hansen M."/>
            <person name="Howarth C."/>
            <person name="Imamovic A."/>
            <person name="Ireland A."/>
            <person name="Larimer J."/>
            <person name="McCowan C."/>
            <person name="Murphy C."/>
            <person name="Pearson M."/>
            <person name="Poon T.W."/>
            <person name="Priest M."/>
            <person name="Roberts A."/>
            <person name="Saif S."/>
            <person name="Shea T."/>
            <person name="Sisk P."/>
            <person name="Sykes S."/>
            <person name="Wortman J."/>
            <person name="Nusbaum C."/>
            <person name="Birren B."/>
        </authorList>
    </citation>
    <scope>NUCLEOTIDE SEQUENCE [LARGE SCALE GENOMIC DNA]</scope>
    <source>
        <strain evidence="14 15">MS-1</strain>
    </source>
</reference>
<evidence type="ECO:0000256" key="5">
    <source>
        <dbReference type="ARBA" id="ARBA00022692"/>
    </source>
</evidence>
<evidence type="ECO:0000256" key="10">
    <source>
        <dbReference type="PROSITE-ProRule" id="PRU01360"/>
    </source>
</evidence>
<dbReference type="AlphaFoldDB" id="A0A0F5JGB6"/>
<keyword evidence="2 10" id="KW-0813">Transport</keyword>
<dbReference type="InterPro" id="IPR036942">
    <property type="entry name" value="Beta-barrel_TonB_sf"/>
</dbReference>
<dbReference type="InterPro" id="IPR039426">
    <property type="entry name" value="TonB-dep_rcpt-like"/>
</dbReference>
<dbReference type="InterPro" id="IPR023997">
    <property type="entry name" value="TonB-dep_OMP_SusC/RagA_CS"/>
</dbReference>
<dbReference type="InterPro" id="IPR008969">
    <property type="entry name" value="CarboxyPept-like_regulatory"/>
</dbReference>
<dbReference type="Proteomes" id="UP000033035">
    <property type="component" value="Unassembled WGS sequence"/>
</dbReference>
<organism evidence="14 15">
    <name type="scientific">Parabacteroides gordonii MS-1 = DSM 23371</name>
    <dbReference type="NCBI Taxonomy" id="1203610"/>
    <lineage>
        <taxon>Bacteria</taxon>
        <taxon>Pseudomonadati</taxon>
        <taxon>Bacteroidota</taxon>
        <taxon>Bacteroidia</taxon>
        <taxon>Bacteroidales</taxon>
        <taxon>Tannerellaceae</taxon>
        <taxon>Parabacteroides</taxon>
    </lineage>
</organism>
<dbReference type="GO" id="GO:0006826">
    <property type="term" value="P:iron ion transport"/>
    <property type="evidence" value="ECO:0007669"/>
    <property type="project" value="UniProtKB-KW"/>
</dbReference>
<dbReference type="NCBIfam" id="TIGR04057">
    <property type="entry name" value="SusC_RagA_signa"/>
    <property type="match status" value="1"/>
</dbReference>
<protein>
    <submittedName>
        <fullName evidence="14">SusC/RagA family TonB-linked outer membrane protein</fullName>
    </submittedName>
</protein>
<evidence type="ECO:0000256" key="7">
    <source>
        <dbReference type="ARBA" id="ARBA00023077"/>
    </source>
</evidence>
<dbReference type="SMART" id="SM00965">
    <property type="entry name" value="STN"/>
    <property type="match status" value="1"/>
</dbReference>
<dbReference type="EMBL" id="AQHW01000014">
    <property type="protein sequence ID" value="KKB56570.1"/>
    <property type="molecule type" value="Genomic_DNA"/>
</dbReference>
<dbReference type="PATRIC" id="fig|1203610.3.peg.2263"/>
<evidence type="ECO:0000256" key="8">
    <source>
        <dbReference type="ARBA" id="ARBA00023136"/>
    </source>
</evidence>
<gene>
    <name evidence="14" type="ORF">HMPREF1536_02206</name>
</gene>
<dbReference type="InterPro" id="IPR000531">
    <property type="entry name" value="Beta-barrel_TonB"/>
</dbReference>
<keyword evidence="8 10" id="KW-0472">Membrane</keyword>
<evidence type="ECO:0000256" key="3">
    <source>
        <dbReference type="ARBA" id="ARBA00022452"/>
    </source>
</evidence>
<dbReference type="FunFam" id="2.60.40.1120:FF:000003">
    <property type="entry name" value="Outer membrane protein Omp121"/>
    <property type="match status" value="1"/>
</dbReference>
<dbReference type="Pfam" id="PF07660">
    <property type="entry name" value="STN"/>
    <property type="match status" value="1"/>
</dbReference>
<keyword evidence="4" id="KW-0410">Iron transport</keyword>
<dbReference type="HOGENOM" id="CLU_004317_0_2_10"/>
<dbReference type="FunFam" id="2.170.130.10:FF:000003">
    <property type="entry name" value="SusC/RagA family TonB-linked outer membrane protein"/>
    <property type="match status" value="1"/>
</dbReference>